<evidence type="ECO:0000313" key="1">
    <source>
        <dbReference type="EMBL" id="KAI4330423.1"/>
    </source>
</evidence>
<keyword evidence="2" id="KW-1185">Reference proteome</keyword>
<protein>
    <submittedName>
        <fullName evidence="1">Uncharacterized protein</fullName>
    </submittedName>
</protein>
<comment type="caution">
    <text evidence="1">The sequence shown here is derived from an EMBL/GenBank/DDBJ whole genome shotgun (WGS) entry which is preliminary data.</text>
</comment>
<dbReference type="Proteomes" id="UP001057402">
    <property type="component" value="Chromosome 8"/>
</dbReference>
<dbReference type="EMBL" id="CM042887">
    <property type="protein sequence ID" value="KAI4330423.1"/>
    <property type="molecule type" value="Genomic_DNA"/>
</dbReference>
<evidence type="ECO:0000313" key="2">
    <source>
        <dbReference type="Proteomes" id="UP001057402"/>
    </source>
</evidence>
<sequence length="139" mass="16064">MALKQSFQQRSSYLLSGSRPKAMTEEEKANHHLDFIDEKRLAAIDHMQCYQQRMSRAFNKKVKEVKYKPGDLVLKRIFPNIKDPRGKFTPNYEDHSSSNMLLGRSDHPNKDGWRRTVTTNQCGCSPMLLHLNGVRVSNS</sequence>
<proteinExistence type="predicted"/>
<name>A0ACB9N354_9MYRT</name>
<accession>A0ACB9N354</accession>
<organism evidence="1 2">
    <name type="scientific">Melastoma candidum</name>
    <dbReference type="NCBI Taxonomy" id="119954"/>
    <lineage>
        <taxon>Eukaryota</taxon>
        <taxon>Viridiplantae</taxon>
        <taxon>Streptophyta</taxon>
        <taxon>Embryophyta</taxon>
        <taxon>Tracheophyta</taxon>
        <taxon>Spermatophyta</taxon>
        <taxon>Magnoliopsida</taxon>
        <taxon>eudicotyledons</taxon>
        <taxon>Gunneridae</taxon>
        <taxon>Pentapetalae</taxon>
        <taxon>rosids</taxon>
        <taxon>malvids</taxon>
        <taxon>Myrtales</taxon>
        <taxon>Melastomataceae</taxon>
        <taxon>Melastomatoideae</taxon>
        <taxon>Melastomateae</taxon>
        <taxon>Melastoma</taxon>
    </lineage>
</organism>
<reference evidence="2" key="1">
    <citation type="journal article" date="2023" name="Front. Plant Sci.">
        <title>Chromosomal-level genome assembly of Melastoma candidum provides insights into trichome evolution.</title>
        <authorList>
            <person name="Zhong Y."/>
            <person name="Wu W."/>
            <person name="Sun C."/>
            <person name="Zou P."/>
            <person name="Liu Y."/>
            <person name="Dai S."/>
            <person name="Zhou R."/>
        </authorList>
    </citation>
    <scope>NUCLEOTIDE SEQUENCE [LARGE SCALE GENOMIC DNA]</scope>
</reference>
<gene>
    <name evidence="1" type="ORF">MLD38_028713</name>
</gene>